<dbReference type="PANTHER" id="PTHR10686:SF18">
    <property type="entry name" value="IP11787P-RELATED"/>
    <property type="match status" value="1"/>
</dbReference>
<reference evidence="2" key="1">
    <citation type="submission" date="2018-01" db="EMBL/GenBank/DDBJ databases">
        <title>An insight into the sialome of Amazonian anophelines.</title>
        <authorList>
            <person name="Ribeiro J.M."/>
            <person name="Scarpassa V."/>
            <person name="Calvo E."/>
        </authorList>
    </citation>
    <scope>NUCLEOTIDE SEQUENCE</scope>
    <source>
        <tissue evidence="2">Salivary glands</tissue>
    </source>
</reference>
<name>A0A2M4CAM4_9DIPT</name>
<evidence type="ECO:0000256" key="1">
    <source>
        <dbReference type="ARBA" id="ARBA00005773"/>
    </source>
</evidence>
<protein>
    <submittedName>
        <fullName evidence="2">Putative thiamine transporter 1</fullName>
    </submittedName>
</protein>
<dbReference type="GO" id="GO:0090482">
    <property type="term" value="F:vitamin transmembrane transporter activity"/>
    <property type="evidence" value="ECO:0007669"/>
    <property type="project" value="InterPro"/>
</dbReference>
<proteinExistence type="inferred from homology"/>
<dbReference type="AlphaFoldDB" id="A0A2M4CAM4"/>
<dbReference type="GO" id="GO:0005886">
    <property type="term" value="C:plasma membrane"/>
    <property type="evidence" value="ECO:0007669"/>
    <property type="project" value="TreeGrafter"/>
</dbReference>
<dbReference type="InterPro" id="IPR002666">
    <property type="entry name" value="Folate_carrier"/>
</dbReference>
<accession>A0A2M4CAM4</accession>
<dbReference type="Pfam" id="PF01770">
    <property type="entry name" value="Folate_carrier"/>
    <property type="match status" value="1"/>
</dbReference>
<sequence length="85" mass="9765">MQEWLKISLLLCTFGFLKEIRPSEPFIVNYLEGPWRNFTITEITQEAFPIGTYSYLAQLAIIFLVTDLLRYKPIIIVNGIAGLVV</sequence>
<organism evidence="2">
    <name type="scientific">Anopheles marajoara</name>
    <dbReference type="NCBI Taxonomy" id="58244"/>
    <lineage>
        <taxon>Eukaryota</taxon>
        <taxon>Metazoa</taxon>
        <taxon>Ecdysozoa</taxon>
        <taxon>Arthropoda</taxon>
        <taxon>Hexapoda</taxon>
        <taxon>Insecta</taxon>
        <taxon>Pterygota</taxon>
        <taxon>Neoptera</taxon>
        <taxon>Endopterygota</taxon>
        <taxon>Diptera</taxon>
        <taxon>Nematocera</taxon>
        <taxon>Culicoidea</taxon>
        <taxon>Culicidae</taxon>
        <taxon>Anophelinae</taxon>
        <taxon>Anopheles</taxon>
    </lineage>
</organism>
<dbReference type="PANTHER" id="PTHR10686">
    <property type="entry name" value="FOLATE TRANSPORTER"/>
    <property type="match status" value="1"/>
</dbReference>
<comment type="similarity">
    <text evidence="1">Belongs to the reduced folate carrier (RFC) transporter (TC 2.A.48) family.</text>
</comment>
<dbReference type="EMBL" id="GGFJ01013239">
    <property type="protein sequence ID" value="MBW62380.1"/>
    <property type="molecule type" value="Transcribed_RNA"/>
</dbReference>
<evidence type="ECO:0000313" key="2">
    <source>
        <dbReference type="EMBL" id="MBW62380.1"/>
    </source>
</evidence>